<dbReference type="Proteomes" id="UP001302257">
    <property type="component" value="Chromosome"/>
</dbReference>
<proteinExistence type="predicted"/>
<sequence>MRQIEAYQCYDGQIFSDESKAKAHDEDLLGQELDGLLKLFGFGGKLTRNDEWRGLMNLMQNRKELRKSVDLIAAILAHGDEE</sequence>
<name>A0ABZ0B2L2_9BURK</name>
<keyword evidence="2" id="KW-1185">Reference proteome</keyword>
<gene>
    <name evidence="1" type="ORF">RAN89_06245</name>
</gene>
<protein>
    <submittedName>
        <fullName evidence="1">Uncharacterized protein</fullName>
    </submittedName>
</protein>
<accession>A0ABZ0B2L2</accession>
<organism evidence="1 2">
    <name type="scientific">Rhodoferax mekongensis</name>
    <dbReference type="NCBI Taxonomy" id="3068341"/>
    <lineage>
        <taxon>Bacteria</taxon>
        <taxon>Pseudomonadati</taxon>
        <taxon>Pseudomonadota</taxon>
        <taxon>Betaproteobacteria</taxon>
        <taxon>Burkholderiales</taxon>
        <taxon>Comamonadaceae</taxon>
        <taxon>Rhodoferax</taxon>
    </lineage>
</organism>
<evidence type="ECO:0000313" key="1">
    <source>
        <dbReference type="EMBL" id="WNO06027.1"/>
    </source>
</evidence>
<reference evidence="1 2" key="1">
    <citation type="submission" date="2023-08" db="EMBL/GenBank/DDBJ databases">
        <title>Rhodoferax potami sp. nov. and Rhodoferax mekongensis sp. nov., isolated from the Mekong River in Thailand.</title>
        <authorList>
            <person name="Kitikhun S."/>
            <person name="Charoenyingcharoen P."/>
            <person name="Siriarchawattana P."/>
            <person name="Likhitrattanapisal S."/>
            <person name="Nilsakha T."/>
            <person name="Chanpet A."/>
            <person name="Rattanawaree P."/>
            <person name="Ingsriswang S."/>
        </authorList>
    </citation>
    <scope>NUCLEOTIDE SEQUENCE [LARGE SCALE GENOMIC DNA]</scope>
    <source>
        <strain evidence="1 2">TBRC 17307</strain>
    </source>
</reference>
<evidence type="ECO:0000313" key="2">
    <source>
        <dbReference type="Proteomes" id="UP001302257"/>
    </source>
</evidence>
<dbReference type="RefSeq" id="WP_313868749.1">
    <property type="nucleotide sequence ID" value="NZ_CP132507.1"/>
</dbReference>
<dbReference type="EMBL" id="CP132507">
    <property type="protein sequence ID" value="WNO06027.1"/>
    <property type="molecule type" value="Genomic_DNA"/>
</dbReference>